<name>A0A6A8D9G9_9BACI</name>
<protein>
    <submittedName>
        <fullName evidence="2">Uncharacterized protein</fullName>
    </submittedName>
</protein>
<dbReference type="EMBL" id="WJNG01000001">
    <property type="protein sequence ID" value="MRH41186.1"/>
    <property type="molecule type" value="Genomic_DNA"/>
</dbReference>
<keyword evidence="3" id="KW-1185">Reference proteome</keyword>
<organism evidence="2 3">
    <name type="scientific">Aquibacillus halophilus</name>
    <dbReference type="NCBI Taxonomy" id="930132"/>
    <lineage>
        <taxon>Bacteria</taxon>
        <taxon>Bacillati</taxon>
        <taxon>Bacillota</taxon>
        <taxon>Bacilli</taxon>
        <taxon>Bacillales</taxon>
        <taxon>Bacillaceae</taxon>
        <taxon>Aquibacillus</taxon>
    </lineage>
</organism>
<keyword evidence="1" id="KW-0812">Transmembrane</keyword>
<dbReference type="RefSeq" id="WP_153734851.1">
    <property type="nucleotide sequence ID" value="NZ_WJNG01000001.1"/>
</dbReference>
<accession>A0A6A8D9G9</accession>
<evidence type="ECO:0000256" key="1">
    <source>
        <dbReference type="SAM" id="Phobius"/>
    </source>
</evidence>
<feature type="transmembrane region" description="Helical" evidence="1">
    <location>
        <begin position="7"/>
        <end position="27"/>
    </location>
</feature>
<proteinExistence type="predicted"/>
<dbReference type="Proteomes" id="UP000799092">
    <property type="component" value="Unassembled WGS sequence"/>
</dbReference>
<gene>
    <name evidence="2" type="ORF">GH741_00680</name>
</gene>
<evidence type="ECO:0000313" key="3">
    <source>
        <dbReference type="Proteomes" id="UP000799092"/>
    </source>
</evidence>
<keyword evidence="1" id="KW-0472">Membrane</keyword>
<dbReference type="AlphaFoldDB" id="A0A6A8D9G9"/>
<keyword evidence="1" id="KW-1133">Transmembrane helix</keyword>
<sequence>MNRIVKNIGIIATSSILLGLIGFSIGYIGEDELKDWVGILFGVIGFGVGFITSIVILITRFLLNSC</sequence>
<evidence type="ECO:0000313" key="2">
    <source>
        <dbReference type="EMBL" id="MRH41186.1"/>
    </source>
</evidence>
<comment type="caution">
    <text evidence="2">The sequence shown here is derived from an EMBL/GenBank/DDBJ whole genome shotgun (WGS) entry which is preliminary data.</text>
</comment>
<feature type="transmembrane region" description="Helical" evidence="1">
    <location>
        <begin position="39"/>
        <end position="63"/>
    </location>
</feature>
<reference evidence="2" key="1">
    <citation type="submission" date="2019-11" db="EMBL/GenBank/DDBJ databases">
        <authorList>
            <person name="Li J."/>
        </authorList>
    </citation>
    <scope>NUCLEOTIDE SEQUENCE</scope>
    <source>
        <strain evidence="2">B6B</strain>
    </source>
</reference>